<reference evidence="1 2" key="1">
    <citation type="journal article" date="2013" name="PLoS ONE">
        <title>Cultivation and Complete Genome Sequencing of Gloeobacter kilaueensis sp. nov., from a Lava Cave in Kilauea Caldera, Hawai'i.</title>
        <authorList>
            <person name="Saw J.H."/>
            <person name="Schatz M."/>
            <person name="Brown M.V."/>
            <person name="Kunkel D.D."/>
            <person name="Foster J.S."/>
            <person name="Shick H."/>
            <person name="Christensen S."/>
            <person name="Hou S."/>
            <person name="Wan X."/>
            <person name="Donachie S.P."/>
        </authorList>
    </citation>
    <scope>NUCLEOTIDE SEQUENCE [LARGE SCALE GENOMIC DNA]</scope>
    <source>
        <strain evidence="2">JS</strain>
    </source>
</reference>
<dbReference type="Gene3D" id="2.60.120.620">
    <property type="entry name" value="q2cbj1_9rhob like domain"/>
    <property type="match status" value="1"/>
</dbReference>
<dbReference type="EMBL" id="CP003587">
    <property type="protein sequence ID" value="AGY56526.1"/>
    <property type="molecule type" value="Genomic_DNA"/>
</dbReference>
<organism evidence="1 2">
    <name type="scientific">Gloeobacter kilaueensis (strain ATCC BAA-2537 / CCAP 1431/1 / ULC 316 / JS1)</name>
    <dbReference type="NCBI Taxonomy" id="1183438"/>
    <lineage>
        <taxon>Bacteria</taxon>
        <taxon>Bacillati</taxon>
        <taxon>Cyanobacteriota</taxon>
        <taxon>Cyanophyceae</taxon>
        <taxon>Gloeobacterales</taxon>
        <taxon>Gloeobacteraceae</taxon>
        <taxon>Gloeobacter</taxon>
    </lineage>
</organism>
<protein>
    <recommendedName>
        <fullName evidence="3">Phytanoyl-CoA dioxygenase</fullName>
    </recommendedName>
</protein>
<dbReference type="KEGG" id="glj:GKIL_0279"/>
<evidence type="ECO:0000313" key="1">
    <source>
        <dbReference type="EMBL" id="AGY56526.1"/>
    </source>
</evidence>
<dbReference type="RefSeq" id="WP_023171537.1">
    <property type="nucleotide sequence ID" value="NC_022600.1"/>
</dbReference>
<dbReference type="SUPFAM" id="SSF51197">
    <property type="entry name" value="Clavaminate synthase-like"/>
    <property type="match status" value="1"/>
</dbReference>
<dbReference type="OrthoDB" id="549482at2"/>
<gene>
    <name evidence="1" type="ORF">GKIL_0279</name>
</gene>
<dbReference type="HOGENOM" id="CLU_939299_0_0_3"/>
<name>U5QCD3_GLOK1</name>
<dbReference type="eggNOG" id="ENOG50337NH">
    <property type="taxonomic scope" value="Bacteria"/>
</dbReference>
<evidence type="ECO:0008006" key="3">
    <source>
        <dbReference type="Google" id="ProtNLM"/>
    </source>
</evidence>
<dbReference type="STRING" id="1183438.GKIL_0279"/>
<evidence type="ECO:0000313" key="2">
    <source>
        <dbReference type="Proteomes" id="UP000017396"/>
    </source>
</evidence>
<sequence length="298" mass="34322">MKSVARMVNVSSRYLRIIREVFVTASEIRSQPKNCLTSNGFEVVHEFLPQDTCSEYIALAQKYLHGYSYIVPAQFYENLANDSSKCFVHYRSEIKDVNKGMVQIINAQKLDSRISQLLTTVQKILEERTGEAIHPLGAIIQLDQPDTKTKRRLHTDGTEPGYKAFIYLTDVGSTKDGPYTVIPGSHRHILRKLINLFYVRWRTLNWRGEKLNRSDMFGDMLLFYNDEQSLPNLGNAGTMTLTNQLIVHRGGLNENPRWALILHFIPKAYWDGKPFSMWLREVEMSNNLVPETLRVSLP</sequence>
<proteinExistence type="predicted"/>
<accession>U5QCD3</accession>
<keyword evidence="2" id="KW-1185">Reference proteome</keyword>
<dbReference type="Proteomes" id="UP000017396">
    <property type="component" value="Chromosome"/>
</dbReference>
<dbReference type="AlphaFoldDB" id="U5QCD3"/>